<accession>A0ABN7X7D5</accession>
<dbReference type="Proteomes" id="UP000789901">
    <property type="component" value="Unassembled WGS sequence"/>
</dbReference>
<reference evidence="1 2" key="1">
    <citation type="submission" date="2021-06" db="EMBL/GenBank/DDBJ databases">
        <authorList>
            <person name="Kallberg Y."/>
            <person name="Tangrot J."/>
            <person name="Rosling A."/>
        </authorList>
    </citation>
    <scope>NUCLEOTIDE SEQUENCE [LARGE SCALE GENOMIC DNA]</scope>
    <source>
        <strain evidence="1 2">120-4 pot B 10/14</strain>
    </source>
</reference>
<organism evidence="1 2">
    <name type="scientific">Gigaspora margarita</name>
    <dbReference type="NCBI Taxonomy" id="4874"/>
    <lineage>
        <taxon>Eukaryota</taxon>
        <taxon>Fungi</taxon>
        <taxon>Fungi incertae sedis</taxon>
        <taxon>Mucoromycota</taxon>
        <taxon>Glomeromycotina</taxon>
        <taxon>Glomeromycetes</taxon>
        <taxon>Diversisporales</taxon>
        <taxon>Gigasporaceae</taxon>
        <taxon>Gigaspora</taxon>
    </lineage>
</organism>
<evidence type="ECO:0000313" key="2">
    <source>
        <dbReference type="Proteomes" id="UP000789901"/>
    </source>
</evidence>
<proteinExistence type="predicted"/>
<sequence length="39" mass="4093">IAAANAINTLVAAFINGGSEKNLLIVSFFTRDGTQDPLE</sequence>
<keyword evidence="2" id="KW-1185">Reference proteome</keyword>
<feature type="non-terminal residue" evidence="1">
    <location>
        <position position="39"/>
    </location>
</feature>
<name>A0ABN7X7D5_GIGMA</name>
<evidence type="ECO:0000313" key="1">
    <source>
        <dbReference type="EMBL" id="CAG8849074.1"/>
    </source>
</evidence>
<comment type="caution">
    <text evidence="1">The sequence shown here is derived from an EMBL/GenBank/DDBJ whole genome shotgun (WGS) entry which is preliminary data.</text>
</comment>
<gene>
    <name evidence="1" type="ORF">GMARGA_LOCUS39511</name>
</gene>
<feature type="non-terminal residue" evidence="1">
    <location>
        <position position="1"/>
    </location>
</feature>
<dbReference type="EMBL" id="CAJVQB010094704">
    <property type="protein sequence ID" value="CAG8849074.1"/>
    <property type="molecule type" value="Genomic_DNA"/>
</dbReference>
<protein>
    <submittedName>
        <fullName evidence="1">26270_t:CDS:1</fullName>
    </submittedName>
</protein>